<evidence type="ECO:0000256" key="5">
    <source>
        <dbReference type="ARBA" id="ARBA00022963"/>
    </source>
</evidence>
<protein>
    <submittedName>
        <fullName evidence="8">Phospholipase A2</fullName>
    </submittedName>
</protein>
<dbReference type="Gene3D" id="1.20.90.10">
    <property type="entry name" value="Phospholipase A2 domain"/>
    <property type="match status" value="1"/>
</dbReference>
<comment type="cofactor">
    <cofactor evidence="2">
        <name>Ca(2+)</name>
        <dbReference type="ChEBI" id="CHEBI:29108"/>
    </cofactor>
</comment>
<sequence>DLGTATATDICCRDHDLQEGKLPVLGKLDSIRNKLPYAISSCDDEKKFYQCLMNDNSTASKEFGQFYYDVLKTRCYAKTFPLKCIAKKRSFFRRKCVVYQPQTDLPRQYQLFKPKNFYWEYVTKWNIPAMKKRPSTDVDPPNSWKLIDMYDKDKPTDDLAVLKGEAQLSHYVDNEERSHMP</sequence>
<dbReference type="SUPFAM" id="SSF48619">
    <property type="entry name" value="Phospholipase A2, PLA2"/>
    <property type="match status" value="1"/>
</dbReference>
<dbReference type="InterPro" id="IPR036444">
    <property type="entry name" value="PLipase_A2_dom_sf"/>
</dbReference>
<evidence type="ECO:0000313" key="8">
    <source>
        <dbReference type="EMBL" id="ACB70398.1"/>
    </source>
</evidence>
<dbReference type="EMBL" id="EU574891">
    <property type="protein sequence ID" value="ACB70398.1"/>
    <property type="molecule type" value="mRNA"/>
</dbReference>
<evidence type="ECO:0000256" key="6">
    <source>
        <dbReference type="ARBA" id="ARBA00023098"/>
    </source>
</evidence>
<keyword evidence="3" id="KW-0378">Hydrolase</keyword>
<keyword evidence="6" id="KW-0443">Lipid metabolism</keyword>
<evidence type="ECO:0000256" key="3">
    <source>
        <dbReference type="ARBA" id="ARBA00022801"/>
    </source>
</evidence>
<reference evidence="8" key="2">
    <citation type="submission" date="2008-03" db="EMBL/GenBank/DDBJ databases">
        <authorList>
            <person name="Francishetti I.M.B."/>
            <person name="Pham V."/>
            <person name="Kotsyfakis M."/>
            <person name="Ribeiro J.M.C."/>
        </authorList>
    </citation>
    <scope>NUCLEOTIDE SEQUENCE</scope>
    <source>
        <tissue evidence="8">Salivary glands</tissue>
    </source>
</reference>
<dbReference type="PANTHER" id="PTHR12253">
    <property type="entry name" value="RH14732P"/>
    <property type="match status" value="1"/>
</dbReference>
<name>B2D2F7_ORNCO</name>
<keyword evidence="5" id="KW-0442">Lipid degradation</keyword>
<feature type="domain" description="Phospholipase A2-like central" evidence="7">
    <location>
        <begin position="1"/>
        <end position="78"/>
    </location>
</feature>
<feature type="non-terminal residue" evidence="8">
    <location>
        <position position="1"/>
    </location>
</feature>
<evidence type="ECO:0000256" key="1">
    <source>
        <dbReference type="ARBA" id="ARBA00001604"/>
    </source>
</evidence>
<evidence type="ECO:0000256" key="4">
    <source>
        <dbReference type="ARBA" id="ARBA00022837"/>
    </source>
</evidence>
<dbReference type="GO" id="GO:0006644">
    <property type="term" value="P:phospholipid metabolic process"/>
    <property type="evidence" value="ECO:0007669"/>
    <property type="project" value="InterPro"/>
</dbReference>
<evidence type="ECO:0000259" key="7">
    <source>
        <dbReference type="Pfam" id="PF05826"/>
    </source>
</evidence>
<organism evidence="8">
    <name type="scientific">Ornithodoros coriaceus</name>
    <name type="common">Soft tick</name>
    <name type="synonym">Argasid tick</name>
    <dbReference type="NCBI Taxonomy" id="92741"/>
    <lineage>
        <taxon>Eukaryota</taxon>
        <taxon>Metazoa</taxon>
        <taxon>Ecdysozoa</taxon>
        <taxon>Arthropoda</taxon>
        <taxon>Chelicerata</taxon>
        <taxon>Arachnida</taxon>
        <taxon>Acari</taxon>
        <taxon>Parasitiformes</taxon>
        <taxon>Ixodida</taxon>
        <taxon>Ixodoidea</taxon>
        <taxon>Argasidae</taxon>
        <taxon>Ornithodorinae</taxon>
        <taxon>Ornithodoros</taxon>
    </lineage>
</organism>
<dbReference type="GO" id="GO:0004623">
    <property type="term" value="F:phospholipase A2 activity"/>
    <property type="evidence" value="ECO:0007669"/>
    <property type="project" value="UniProtKB-EC"/>
</dbReference>
<proteinExistence type="evidence at transcript level"/>
<dbReference type="AlphaFoldDB" id="B2D2F7"/>
<dbReference type="InterPro" id="IPR016090">
    <property type="entry name" value="PLA2-like_dom"/>
</dbReference>
<keyword evidence="4" id="KW-0106">Calcium</keyword>
<dbReference type="GO" id="GO:0050482">
    <property type="term" value="P:arachidonate secretion"/>
    <property type="evidence" value="ECO:0007669"/>
    <property type="project" value="InterPro"/>
</dbReference>
<accession>B2D2F7</accession>
<reference evidence="8" key="1">
    <citation type="journal article" date="2008" name="J. Proteomics">
        <title>An insight into the salivary transcriptome and proteome of the soft tick and vector of epizootic bovine abortion, Ornithodoros coriaceus.</title>
        <authorList>
            <person name="Francischetti I.M."/>
            <person name="Meng Z."/>
            <person name="Mans B.J."/>
            <person name="Gudderra N."/>
            <person name="Hall M."/>
            <person name="Veenstra T.D."/>
            <person name="Pham V.M."/>
            <person name="Kotsyfakis M."/>
            <person name="Ribeiro J.M."/>
        </authorList>
    </citation>
    <scope>NUCLEOTIDE SEQUENCE</scope>
    <source>
        <tissue evidence="8">Salivary glands</tissue>
    </source>
</reference>
<dbReference type="Pfam" id="PF05826">
    <property type="entry name" value="Phospholip_A2_2"/>
    <property type="match status" value="1"/>
</dbReference>
<comment type="catalytic activity">
    <reaction evidence="1">
        <text>a 1,2-diacyl-sn-glycero-3-phosphocholine + H2O = a 1-acyl-sn-glycero-3-phosphocholine + a fatty acid + H(+)</text>
        <dbReference type="Rhea" id="RHEA:15801"/>
        <dbReference type="ChEBI" id="CHEBI:15377"/>
        <dbReference type="ChEBI" id="CHEBI:15378"/>
        <dbReference type="ChEBI" id="CHEBI:28868"/>
        <dbReference type="ChEBI" id="CHEBI:57643"/>
        <dbReference type="ChEBI" id="CHEBI:58168"/>
        <dbReference type="EC" id="3.1.1.4"/>
    </reaction>
</comment>
<dbReference type="GO" id="GO:0016042">
    <property type="term" value="P:lipid catabolic process"/>
    <property type="evidence" value="ECO:0007669"/>
    <property type="project" value="UniProtKB-KW"/>
</dbReference>
<evidence type="ECO:0000256" key="2">
    <source>
        <dbReference type="ARBA" id="ARBA00001913"/>
    </source>
</evidence>